<organism evidence="1 2">
    <name type="scientific">Micromonospora antibiotica</name>
    <dbReference type="NCBI Taxonomy" id="2807623"/>
    <lineage>
        <taxon>Bacteria</taxon>
        <taxon>Bacillati</taxon>
        <taxon>Actinomycetota</taxon>
        <taxon>Actinomycetes</taxon>
        <taxon>Micromonosporales</taxon>
        <taxon>Micromonosporaceae</taxon>
        <taxon>Micromonospora</taxon>
    </lineage>
</organism>
<accession>A0ABS3VFM5</accession>
<dbReference type="RefSeq" id="WP_208569908.1">
    <property type="nucleotide sequence ID" value="NZ_JAGFWR010000023.1"/>
</dbReference>
<keyword evidence="2" id="KW-1185">Reference proteome</keyword>
<proteinExistence type="predicted"/>
<gene>
    <name evidence="1" type="ORF">JQN83_26690</name>
</gene>
<comment type="caution">
    <text evidence="1">The sequence shown here is derived from an EMBL/GenBank/DDBJ whole genome shotgun (WGS) entry which is preliminary data.</text>
</comment>
<reference evidence="1 2" key="1">
    <citation type="submission" date="2021-03" db="EMBL/GenBank/DDBJ databases">
        <authorList>
            <person name="Lee D.-H."/>
        </authorList>
    </citation>
    <scope>NUCLEOTIDE SEQUENCE [LARGE SCALE GENOMIC DNA]</scope>
    <source>
        <strain evidence="1 2">MMS20-R2-23</strain>
    </source>
</reference>
<sequence>MGSMREQENAGCRTTGVPSEFDPGRRVFRLSWLPGELTHLTYTGQRWEHSLTALLPAWTPGRGAAPVRAGRVVTVTVGARGVDVCRPLREWDPELAGSAAPSTPPGVAVAPVRDRPAHLYVSPDGSRAALSWRYAHDAWAAVLSTNQPGSARVLRQIAEGLVGDDRPLTVPFLRVPPPADCRLERVAVERRDGRWHRVWGGYLASGSPAPYGDLTIGVRRDWSGGPGNTTADGRPAWSAGGLGTYRVGRVPGAAPRTVAEVGVLTPHGLAALGGDRAALGGDRAALALAARVRLVTDPDDEAGWRPF</sequence>
<protein>
    <submittedName>
        <fullName evidence="1">Uncharacterized protein</fullName>
    </submittedName>
</protein>
<evidence type="ECO:0000313" key="1">
    <source>
        <dbReference type="EMBL" id="MBO4164372.1"/>
    </source>
</evidence>
<dbReference type="Proteomes" id="UP000671399">
    <property type="component" value="Unassembled WGS sequence"/>
</dbReference>
<name>A0ABS3VFM5_9ACTN</name>
<evidence type="ECO:0000313" key="2">
    <source>
        <dbReference type="Proteomes" id="UP000671399"/>
    </source>
</evidence>
<dbReference type="EMBL" id="JAGFWR010000023">
    <property type="protein sequence ID" value="MBO4164372.1"/>
    <property type="molecule type" value="Genomic_DNA"/>
</dbReference>